<dbReference type="SUPFAM" id="SSF51735">
    <property type="entry name" value="NAD(P)-binding Rossmann-fold domains"/>
    <property type="match status" value="1"/>
</dbReference>
<evidence type="ECO:0000313" key="4">
    <source>
        <dbReference type="Proteomes" id="UP000282311"/>
    </source>
</evidence>
<accession>A0A3B0BUU7</accession>
<dbReference type="InterPro" id="IPR052515">
    <property type="entry name" value="Gfo/Idh/MocA_Oxidoreductase"/>
</dbReference>
<evidence type="ECO:0000313" key="3">
    <source>
        <dbReference type="EMBL" id="RKN76034.1"/>
    </source>
</evidence>
<gene>
    <name evidence="3" type="ORF">D7M11_24870</name>
</gene>
<evidence type="ECO:0000259" key="1">
    <source>
        <dbReference type="Pfam" id="PF01408"/>
    </source>
</evidence>
<dbReference type="Proteomes" id="UP000282311">
    <property type="component" value="Unassembled WGS sequence"/>
</dbReference>
<keyword evidence="4" id="KW-1185">Reference proteome</keyword>
<reference evidence="3 4" key="1">
    <citation type="journal article" date="2007" name="Int. J. Syst. Evol. Microbiol.">
        <title>Paenibacillus ginsengarvi sp. nov., isolated from soil from ginseng cultivation.</title>
        <authorList>
            <person name="Yoon M.H."/>
            <person name="Ten L.N."/>
            <person name="Im W.T."/>
        </authorList>
    </citation>
    <scope>NUCLEOTIDE SEQUENCE [LARGE SCALE GENOMIC DNA]</scope>
    <source>
        <strain evidence="3 4">KCTC 13059</strain>
    </source>
</reference>
<dbReference type="SUPFAM" id="SSF55347">
    <property type="entry name" value="Glyceraldehyde-3-phosphate dehydrogenase-like, C-terminal domain"/>
    <property type="match status" value="1"/>
</dbReference>
<dbReference type="PANTHER" id="PTHR43249">
    <property type="entry name" value="UDP-N-ACETYL-2-AMINO-2-DEOXY-D-GLUCURONATE OXIDASE"/>
    <property type="match status" value="1"/>
</dbReference>
<dbReference type="InterPro" id="IPR000683">
    <property type="entry name" value="Gfo/Idh/MocA-like_OxRdtase_N"/>
</dbReference>
<sequence>MTVKIGMIGAGGIARSHINALKKVEQAKIVSIFDLNTAGAQEAAALVGARVAESADALLNPQEIDAVFICVPQFARGELEEIAAKRGIHIFVEKPLGLELAPVRQKEQTIRESGVINAAGYVLRYFDTVQKVKQYLEGKTIHLIQAFRIGGSHPAPWWSQLHMSGGNLGDAVTHQIDMIRYLAGEYKDVTAQFGRNSLQTLKPETTIPDAGAVSFSLQSGAVGTITESCLSTHFSGSEIKFIGADFMVNITGNGRTVSIIDNTQNITITSRQDPSYVQDKAFVEAVASGSRESILCSYADGINTLAFTIAAYQAAEKRSTISL</sequence>
<protein>
    <submittedName>
        <fullName evidence="3">Gfo/Idh/MocA family oxidoreductase</fullName>
    </submittedName>
</protein>
<dbReference type="Gene3D" id="3.30.360.10">
    <property type="entry name" value="Dihydrodipicolinate Reductase, domain 2"/>
    <property type="match status" value="1"/>
</dbReference>
<evidence type="ECO:0000259" key="2">
    <source>
        <dbReference type="Pfam" id="PF22725"/>
    </source>
</evidence>
<comment type="caution">
    <text evidence="3">The sequence shown here is derived from an EMBL/GenBank/DDBJ whole genome shotgun (WGS) entry which is preliminary data.</text>
</comment>
<proteinExistence type="predicted"/>
<dbReference type="Pfam" id="PF22725">
    <property type="entry name" value="GFO_IDH_MocA_C3"/>
    <property type="match status" value="1"/>
</dbReference>
<dbReference type="GO" id="GO:0000166">
    <property type="term" value="F:nucleotide binding"/>
    <property type="evidence" value="ECO:0007669"/>
    <property type="project" value="InterPro"/>
</dbReference>
<dbReference type="Gene3D" id="3.40.50.720">
    <property type="entry name" value="NAD(P)-binding Rossmann-like Domain"/>
    <property type="match status" value="1"/>
</dbReference>
<dbReference type="Pfam" id="PF01408">
    <property type="entry name" value="GFO_IDH_MocA"/>
    <property type="match status" value="1"/>
</dbReference>
<dbReference type="PANTHER" id="PTHR43249:SF1">
    <property type="entry name" value="D-GLUCOSIDE 3-DEHYDROGENASE"/>
    <property type="match status" value="1"/>
</dbReference>
<dbReference type="InterPro" id="IPR036291">
    <property type="entry name" value="NAD(P)-bd_dom_sf"/>
</dbReference>
<dbReference type="EMBL" id="RBAH01000021">
    <property type="protein sequence ID" value="RKN76034.1"/>
    <property type="molecule type" value="Genomic_DNA"/>
</dbReference>
<dbReference type="AlphaFoldDB" id="A0A3B0BUU7"/>
<organism evidence="3 4">
    <name type="scientific">Paenibacillus ginsengarvi</name>
    <dbReference type="NCBI Taxonomy" id="400777"/>
    <lineage>
        <taxon>Bacteria</taxon>
        <taxon>Bacillati</taxon>
        <taxon>Bacillota</taxon>
        <taxon>Bacilli</taxon>
        <taxon>Bacillales</taxon>
        <taxon>Paenibacillaceae</taxon>
        <taxon>Paenibacillus</taxon>
    </lineage>
</organism>
<feature type="domain" description="GFO/IDH/MocA-like oxidoreductase" evidence="2">
    <location>
        <begin position="147"/>
        <end position="243"/>
    </location>
</feature>
<name>A0A3B0BUU7_9BACL</name>
<dbReference type="RefSeq" id="WP_120749966.1">
    <property type="nucleotide sequence ID" value="NZ_RBAH01000021.1"/>
</dbReference>
<dbReference type="OrthoDB" id="9815825at2"/>
<feature type="domain" description="Gfo/Idh/MocA-like oxidoreductase N-terminal" evidence="1">
    <location>
        <begin position="3"/>
        <end position="119"/>
    </location>
</feature>
<dbReference type="InterPro" id="IPR055170">
    <property type="entry name" value="GFO_IDH_MocA-like_dom"/>
</dbReference>